<protein>
    <submittedName>
        <fullName evidence="4">Photosynthetic protein synthase I</fullName>
    </submittedName>
</protein>
<dbReference type="Pfam" id="PF02630">
    <property type="entry name" value="SCO1-SenC"/>
    <property type="match status" value="1"/>
</dbReference>
<dbReference type="SUPFAM" id="SSF52833">
    <property type="entry name" value="Thioredoxin-like"/>
    <property type="match status" value="1"/>
</dbReference>
<dbReference type="RefSeq" id="WP_284244583.1">
    <property type="nucleotide sequence ID" value="NZ_BSST01000001.1"/>
</dbReference>
<dbReference type="PANTHER" id="PTHR12151">
    <property type="entry name" value="ELECTRON TRANSPORT PROTIN SCO1/SENC FAMILY MEMBER"/>
    <property type="match status" value="1"/>
</dbReference>
<evidence type="ECO:0000259" key="3">
    <source>
        <dbReference type="PROSITE" id="PS51352"/>
    </source>
</evidence>
<dbReference type="Proteomes" id="UP001157186">
    <property type="component" value="Unassembled WGS sequence"/>
</dbReference>
<evidence type="ECO:0000256" key="2">
    <source>
        <dbReference type="ARBA" id="ARBA00023008"/>
    </source>
</evidence>
<evidence type="ECO:0000313" key="5">
    <source>
        <dbReference type="Proteomes" id="UP001157186"/>
    </source>
</evidence>
<accession>A0ABQ6GTN0</accession>
<comment type="caution">
    <text evidence="4">The sequence shown here is derived from an EMBL/GenBank/DDBJ whole genome shotgun (WGS) entry which is preliminary data.</text>
</comment>
<proteinExistence type="inferred from homology"/>
<keyword evidence="5" id="KW-1185">Reference proteome</keyword>
<dbReference type="InterPro" id="IPR036249">
    <property type="entry name" value="Thioredoxin-like_sf"/>
</dbReference>
<evidence type="ECO:0000256" key="1">
    <source>
        <dbReference type="ARBA" id="ARBA00010996"/>
    </source>
</evidence>
<dbReference type="InterPro" id="IPR013766">
    <property type="entry name" value="Thioredoxin_domain"/>
</dbReference>
<reference evidence="4 5" key="1">
    <citation type="submission" date="2023-03" db="EMBL/GenBank/DDBJ databases">
        <title>Draft genome sequence of Thalassotalea insulae KCTC 62186T.</title>
        <authorList>
            <person name="Sawabe T."/>
        </authorList>
    </citation>
    <scope>NUCLEOTIDE SEQUENCE [LARGE SCALE GENOMIC DNA]</scope>
    <source>
        <strain evidence="4 5">KCTC 62186</strain>
    </source>
</reference>
<feature type="domain" description="Thioredoxin" evidence="3">
    <location>
        <begin position="36"/>
        <end position="206"/>
    </location>
</feature>
<gene>
    <name evidence="4" type="ORF">tinsulaeT_20520</name>
</gene>
<dbReference type="PANTHER" id="PTHR12151:SF25">
    <property type="entry name" value="LINALOOL DEHYDRATASE_ISOMERASE DOMAIN-CONTAINING PROTEIN"/>
    <property type="match status" value="1"/>
</dbReference>
<sequence length="210" mass="23643">MNNILAMIIAVVAIAIGVLVYQKSFNLAQPEHALYYQTPREIKPFAMTDHQHQAFTNQQLTGKWSWVFFGYTSCPDVCPTTMQELNFYYDDLKAIADNVQILLVSVDPNRDSLDKLAQYVAYFNPEFTALTADHSVLFPFARNLGLMYAISDDDRHDSYLVDHSASIVLINPQGKIAAIFKPQHELGQLPTVSGEHLVSDFDKIVNLASE</sequence>
<organism evidence="4 5">
    <name type="scientific">Thalassotalea insulae</name>
    <dbReference type="NCBI Taxonomy" id="2056778"/>
    <lineage>
        <taxon>Bacteria</taxon>
        <taxon>Pseudomonadati</taxon>
        <taxon>Pseudomonadota</taxon>
        <taxon>Gammaproteobacteria</taxon>
        <taxon>Alteromonadales</taxon>
        <taxon>Colwelliaceae</taxon>
        <taxon>Thalassotalea</taxon>
    </lineage>
</organism>
<comment type="similarity">
    <text evidence="1">Belongs to the SCO1/2 family.</text>
</comment>
<keyword evidence="2" id="KW-0186">Copper</keyword>
<name>A0ABQ6GTN0_9GAMM</name>
<evidence type="ECO:0000313" key="4">
    <source>
        <dbReference type="EMBL" id="GLX78712.1"/>
    </source>
</evidence>
<dbReference type="EMBL" id="BSST01000001">
    <property type="protein sequence ID" value="GLX78712.1"/>
    <property type="molecule type" value="Genomic_DNA"/>
</dbReference>
<dbReference type="Gene3D" id="3.40.30.10">
    <property type="entry name" value="Glutaredoxin"/>
    <property type="match status" value="1"/>
</dbReference>
<dbReference type="InterPro" id="IPR003782">
    <property type="entry name" value="SCO1/SenC"/>
</dbReference>
<dbReference type="PROSITE" id="PS51352">
    <property type="entry name" value="THIOREDOXIN_2"/>
    <property type="match status" value="1"/>
</dbReference>
<dbReference type="CDD" id="cd02968">
    <property type="entry name" value="SCO"/>
    <property type="match status" value="1"/>
</dbReference>